<dbReference type="Proteomes" id="UP000263489">
    <property type="component" value="Unassembled WGS sequence"/>
</dbReference>
<accession>A0A352J0L2</accession>
<evidence type="ECO:0000313" key="2">
    <source>
        <dbReference type="Proteomes" id="UP000263489"/>
    </source>
</evidence>
<dbReference type="EMBL" id="DNNA01000355">
    <property type="protein sequence ID" value="HBC37245.1"/>
    <property type="molecule type" value="Genomic_DNA"/>
</dbReference>
<comment type="caution">
    <text evidence="1">The sequence shown here is derived from an EMBL/GenBank/DDBJ whole genome shotgun (WGS) entry which is preliminary data.</text>
</comment>
<organism evidence="1 2">
    <name type="scientific">Marinobacter adhaerens</name>
    <dbReference type="NCBI Taxonomy" id="1033846"/>
    <lineage>
        <taxon>Bacteria</taxon>
        <taxon>Pseudomonadati</taxon>
        <taxon>Pseudomonadota</taxon>
        <taxon>Gammaproteobacteria</taxon>
        <taxon>Pseudomonadales</taxon>
        <taxon>Marinobacteraceae</taxon>
        <taxon>Marinobacter</taxon>
    </lineage>
</organism>
<feature type="non-terminal residue" evidence="1">
    <location>
        <position position="1"/>
    </location>
</feature>
<name>A0A352J0L2_9GAMM</name>
<reference evidence="1 2" key="1">
    <citation type="journal article" date="2018" name="Nat. Biotechnol.">
        <title>A standardized bacterial taxonomy based on genome phylogeny substantially revises the tree of life.</title>
        <authorList>
            <person name="Parks D.H."/>
            <person name="Chuvochina M."/>
            <person name="Waite D.W."/>
            <person name="Rinke C."/>
            <person name="Skarshewski A."/>
            <person name="Chaumeil P.A."/>
            <person name="Hugenholtz P."/>
        </authorList>
    </citation>
    <scope>NUCLEOTIDE SEQUENCE [LARGE SCALE GENOMIC DNA]</scope>
    <source>
        <strain evidence="1">UBA9380</strain>
    </source>
</reference>
<sequence>NVGGLTKATFIGVDEEGQINLVFDGKPPRTAVLLGVEILGESSGATSTFPETFVGSGGPGYETPGSQKYIRIWEDPRGKEGIRFSWTQMHQTVGSVVNWSTAPVNGGEWNHLELEMDTQKGWVRLSVKRA</sequence>
<evidence type="ECO:0000313" key="1">
    <source>
        <dbReference type="EMBL" id="HBC37245.1"/>
    </source>
</evidence>
<gene>
    <name evidence="1" type="ORF">DC045_23645</name>
</gene>
<dbReference type="AlphaFoldDB" id="A0A352J0L2"/>
<protein>
    <submittedName>
        <fullName evidence="1">Uncharacterized protein</fullName>
    </submittedName>
</protein>
<proteinExistence type="predicted"/>